<dbReference type="GeneID" id="54356986"/>
<name>A0A6J3MAE7_9PEZI</name>
<dbReference type="Proteomes" id="UP000504637">
    <property type="component" value="Unplaced"/>
</dbReference>
<protein>
    <submittedName>
        <fullName evidence="2">Uncharacterized protein</fullName>
    </submittedName>
</protein>
<organism evidence="2">
    <name type="scientific">Dissoconium aciculare CBS 342.82</name>
    <dbReference type="NCBI Taxonomy" id="1314786"/>
    <lineage>
        <taxon>Eukaryota</taxon>
        <taxon>Fungi</taxon>
        <taxon>Dikarya</taxon>
        <taxon>Ascomycota</taxon>
        <taxon>Pezizomycotina</taxon>
        <taxon>Dothideomycetes</taxon>
        <taxon>Dothideomycetidae</taxon>
        <taxon>Mycosphaerellales</taxon>
        <taxon>Dissoconiaceae</taxon>
        <taxon>Dissoconium</taxon>
    </lineage>
</organism>
<accession>A0A6J3MAE7</accession>
<gene>
    <name evidence="2" type="ORF">K489DRAFT_146384</name>
</gene>
<reference evidence="2" key="2">
    <citation type="submission" date="2020-04" db="EMBL/GenBank/DDBJ databases">
        <authorList>
            <consortium name="NCBI Genome Project"/>
        </authorList>
    </citation>
    <scope>NUCLEOTIDE SEQUENCE</scope>
    <source>
        <strain evidence="2">CBS 342.82</strain>
    </source>
</reference>
<keyword evidence="1" id="KW-1185">Reference proteome</keyword>
<dbReference type="AlphaFoldDB" id="A0A6J3MAE7"/>
<dbReference type="RefSeq" id="XP_033462037.1">
    <property type="nucleotide sequence ID" value="XM_033599187.1"/>
</dbReference>
<evidence type="ECO:0000313" key="2">
    <source>
        <dbReference type="RefSeq" id="XP_033462037.1"/>
    </source>
</evidence>
<proteinExistence type="predicted"/>
<reference evidence="2" key="3">
    <citation type="submission" date="2025-08" db="UniProtKB">
        <authorList>
            <consortium name="RefSeq"/>
        </authorList>
    </citation>
    <scope>IDENTIFICATION</scope>
    <source>
        <strain evidence="2">CBS 342.82</strain>
    </source>
</reference>
<reference evidence="2" key="1">
    <citation type="submission" date="2020-01" db="EMBL/GenBank/DDBJ databases">
        <authorList>
            <consortium name="DOE Joint Genome Institute"/>
            <person name="Haridas S."/>
            <person name="Albert R."/>
            <person name="Binder M."/>
            <person name="Bloem J."/>
            <person name="Labutti K."/>
            <person name="Salamov A."/>
            <person name="Andreopoulos B."/>
            <person name="Baker S.E."/>
            <person name="Barry K."/>
            <person name="Bills G."/>
            <person name="Bluhm B.H."/>
            <person name="Cannon C."/>
            <person name="Castanera R."/>
            <person name="Culley D.E."/>
            <person name="Daum C."/>
            <person name="Ezra D."/>
            <person name="Gonzalez J.B."/>
            <person name="Henrissat B."/>
            <person name="Kuo A."/>
            <person name="Liang C."/>
            <person name="Lipzen A."/>
            <person name="Lutzoni F."/>
            <person name="Magnuson J."/>
            <person name="Mondo S."/>
            <person name="Nolan M."/>
            <person name="Ohm R."/>
            <person name="Pangilinan J."/>
            <person name="Park H.-J."/>
            <person name="Ramirez L."/>
            <person name="Alfaro M."/>
            <person name="Sun H."/>
            <person name="Tritt A."/>
            <person name="Yoshinaga Y."/>
            <person name="Zwiers L.-H."/>
            <person name="Turgeon B.G."/>
            <person name="Goodwin S.B."/>
            <person name="Spatafora J.W."/>
            <person name="Crous P.W."/>
            <person name="Grigoriev I.V."/>
        </authorList>
    </citation>
    <scope>NUCLEOTIDE SEQUENCE</scope>
    <source>
        <strain evidence="2">CBS 342.82</strain>
    </source>
</reference>
<evidence type="ECO:0000313" key="1">
    <source>
        <dbReference type="Proteomes" id="UP000504637"/>
    </source>
</evidence>
<sequence>MRRSPTICQRLLGLRPVNAASPRRLMIVTRHFDLTIFTRGHHTSQISTHAYSTSDIAVQCREDRRSAHGGETLAQRISLRCGEVTYGSCENDVSAMPVTPGMNLTGGYRRVLKETEVMPHGVQWSGHRVSHPETVGTSHLI</sequence>